<sequence length="312" mass="36662">MCSLLDDPSEWKLSGGTTNGNDVVCSTGRNWHHQFLKIDFKKVEMKPNNEKIYSDSQNKNQKQSLFLKFISLELSISLNYSRFEVLIPLNQVLKFYLTQNQNVHLELKKNFTRYYYRTDRGTHVSMQADPTNGKFQDAHSFIFIPADWVDINTLKFFVEGVNELLTHKVHSNSNNHRFSDINSLVYIGDEKDQIKSFQNLCNENELQMRCNFLSGSRILRVLKETPFQEVLKMIREYFNVVIDPNVITYKNQTKDMINILDEEDWNAAKWELKMANLQTIDLYFFPKISQTQRASPTRETSQLESKVHNYEA</sequence>
<name>A0A9N8V3C0_9GLOM</name>
<dbReference type="SUPFAM" id="SSF54277">
    <property type="entry name" value="CAD &amp; PB1 domains"/>
    <property type="match status" value="1"/>
</dbReference>
<proteinExistence type="predicted"/>
<gene>
    <name evidence="1" type="ORF">FCALED_LOCUS140</name>
</gene>
<dbReference type="EMBL" id="CAJVPQ010000010">
    <property type="protein sequence ID" value="CAG8436638.1"/>
    <property type="molecule type" value="Genomic_DNA"/>
</dbReference>
<comment type="caution">
    <text evidence="1">The sequence shown here is derived from an EMBL/GenBank/DDBJ whole genome shotgun (WGS) entry which is preliminary data.</text>
</comment>
<evidence type="ECO:0000313" key="1">
    <source>
        <dbReference type="EMBL" id="CAG8436638.1"/>
    </source>
</evidence>
<dbReference type="OrthoDB" id="2359582at2759"/>
<dbReference type="Gene3D" id="3.10.20.90">
    <property type="entry name" value="Phosphatidylinositol 3-kinase Catalytic Subunit, Chain A, domain 1"/>
    <property type="match status" value="1"/>
</dbReference>
<dbReference type="Proteomes" id="UP000789570">
    <property type="component" value="Unassembled WGS sequence"/>
</dbReference>
<reference evidence="1" key="1">
    <citation type="submission" date="2021-06" db="EMBL/GenBank/DDBJ databases">
        <authorList>
            <person name="Kallberg Y."/>
            <person name="Tangrot J."/>
            <person name="Rosling A."/>
        </authorList>
    </citation>
    <scope>NUCLEOTIDE SEQUENCE</scope>
    <source>
        <strain evidence="1">UK204</strain>
    </source>
</reference>
<accession>A0A9N8V3C0</accession>
<protein>
    <submittedName>
        <fullName evidence="1">16501_t:CDS:1</fullName>
    </submittedName>
</protein>
<organism evidence="1 2">
    <name type="scientific">Funneliformis caledonium</name>
    <dbReference type="NCBI Taxonomy" id="1117310"/>
    <lineage>
        <taxon>Eukaryota</taxon>
        <taxon>Fungi</taxon>
        <taxon>Fungi incertae sedis</taxon>
        <taxon>Mucoromycota</taxon>
        <taxon>Glomeromycotina</taxon>
        <taxon>Glomeromycetes</taxon>
        <taxon>Glomerales</taxon>
        <taxon>Glomeraceae</taxon>
        <taxon>Funneliformis</taxon>
    </lineage>
</organism>
<dbReference type="AlphaFoldDB" id="A0A9N8V3C0"/>
<evidence type="ECO:0000313" key="2">
    <source>
        <dbReference type="Proteomes" id="UP000789570"/>
    </source>
</evidence>
<keyword evidence="2" id="KW-1185">Reference proteome</keyword>